<dbReference type="Pfam" id="PF00440">
    <property type="entry name" value="TetR_N"/>
    <property type="match status" value="1"/>
</dbReference>
<dbReference type="PANTHER" id="PTHR30055:SF240">
    <property type="entry name" value="HTH-TYPE TRANSCRIPTIONAL REGULATOR ACRR"/>
    <property type="match status" value="1"/>
</dbReference>
<evidence type="ECO:0000259" key="6">
    <source>
        <dbReference type="PROSITE" id="PS50977"/>
    </source>
</evidence>
<dbReference type="GO" id="GO:0003700">
    <property type="term" value="F:DNA-binding transcription factor activity"/>
    <property type="evidence" value="ECO:0007669"/>
    <property type="project" value="TreeGrafter"/>
</dbReference>
<evidence type="ECO:0000256" key="4">
    <source>
        <dbReference type="ARBA" id="ARBA00023163"/>
    </source>
</evidence>
<dbReference type="InterPro" id="IPR001647">
    <property type="entry name" value="HTH_TetR"/>
</dbReference>
<keyword evidence="1" id="KW-0678">Repressor</keyword>
<dbReference type="Gene3D" id="1.10.357.10">
    <property type="entry name" value="Tetracycline Repressor, domain 2"/>
    <property type="match status" value="1"/>
</dbReference>
<keyword evidence="2" id="KW-0805">Transcription regulation</keyword>
<sequence length="205" mass="23014">MARRTPEEAAQTRQKLIETGLQLFSCQGVENTTLKQIAQMAGVTHGALYWHFRNRADLLLHIHHCYELPFEAQYLEQRQGVQQDALAALRQYIMGVLSGFERNPAAGAVYRVFYLAATPVADFAEVEPALEDNRALWLEQLRFFLKQARKQKQLRKSCTPSSLAFTLQAALGGLLFEWLVSAGGFDLREEGGTLVDVLLAGLPHK</sequence>
<dbReference type="AlphaFoldDB" id="A0A7W2ACY5"/>
<organism evidence="7 8">
    <name type="scientific">Marinobacterium marinum</name>
    <dbReference type="NCBI Taxonomy" id="2756129"/>
    <lineage>
        <taxon>Bacteria</taxon>
        <taxon>Pseudomonadati</taxon>
        <taxon>Pseudomonadota</taxon>
        <taxon>Gammaproteobacteria</taxon>
        <taxon>Oceanospirillales</taxon>
        <taxon>Oceanospirillaceae</taxon>
        <taxon>Marinobacterium</taxon>
    </lineage>
</organism>
<dbReference type="PRINTS" id="PR00455">
    <property type="entry name" value="HTHTETR"/>
</dbReference>
<evidence type="ECO:0000256" key="3">
    <source>
        <dbReference type="ARBA" id="ARBA00023125"/>
    </source>
</evidence>
<dbReference type="InterPro" id="IPR050109">
    <property type="entry name" value="HTH-type_TetR-like_transc_reg"/>
</dbReference>
<evidence type="ECO:0000256" key="1">
    <source>
        <dbReference type="ARBA" id="ARBA00022491"/>
    </source>
</evidence>
<comment type="caution">
    <text evidence="7">The sequence shown here is derived from an EMBL/GenBank/DDBJ whole genome shotgun (WGS) entry which is preliminary data.</text>
</comment>
<protein>
    <submittedName>
        <fullName evidence="7">TetR family transcriptional regulator</fullName>
    </submittedName>
</protein>
<evidence type="ECO:0000256" key="2">
    <source>
        <dbReference type="ARBA" id="ARBA00023015"/>
    </source>
</evidence>
<feature type="domain" description="HTH tetR-type" evidence="6">
    <location>
        <begin position="10"/>
        <end position="70"/>
    </location>
</feature>
<dbReference type="EMBL" id="JACEMT010000055">
    <property type="protein sequence ID" value="MBA4503580.1"/>
    <property type="molecule type" value="Genomic_DNA"/>
</dbReference>
<dbReference type="InterPro" id="IPR013572">
    <property type="entry name" value="Tscrpt_reg_MAATS_C"/>
</dbReference>
<dbReference type="GO" id="GO:0000976">
    <property type="term" value="F:transcription cis-regulatory region binding"/>
    <property type="evidence" value="ECO:0007669"/>
    <property type="project" value="TreeGrafter"/>
</dbReference>
<keyword evidence="8" id="KW-1185">Reference proteome</keyword>
<evidence type="ECO:0000256" key="5">
    <source>
        <dbReference type="PROSITE-ProRule" id="PRU00335"/>
    </source>
</evidence>
<reference evidence="7 8" key="1">
    <citation type="submission" date="2020-07" db="EMBL/GenBank/DDBJ databases">
        <title>Bacterium isolated from marien macroalgae.</title>
        <authorList>
            <person name="Zhu K."/>
            <person name="Lu D."/>
            <person name="Du Z."/>
        </authorList>
    </citation>
    <scope>NUCLEOTIDE SEQUENCE [LARGE SCALE GENOMIC DNA]</scope>
    <source>
        <strain evidence="7 8">3-1745</strain>
    </source>
</reference>
<name>A0A7W2ACY5_9GAMM</name>
<dbReference type="InterPro" id="IPR009057">
    <property type="entry name" value="Homeodomain-like_sf"/>
</dbReference>
<keyword evidence="3 5" id="KW-0238">DNA-binding</keyword>
<dbReference type="SUPFAM" id="SSF46689">
    <property type="entry name" value="Homeodomain-like"/>
    <property type="match status" value="1"/>
</dbReference>
<accession>A0A7W2ACY5</accession>
<dbReference type="Pfam" id="PF08361">
    <property type="entry name" value="TetR_C_2"/>
    <property type="match status" value="1"/>
</dbReference>
<feature type="DNA-binding region" description="H-T-H motif" evidence="5">
    <location>
        <begin position="33"/>
        <end position="52"/>
    </location>
</feature>
<keyword evidence="4" id="KW-0804">Transcription</keyword>
<evidence type="ECO:0000313" key="8">
    <source>
        <dbReference type="Proteomes" id="UP000538931"/>
    </source>
</evidence>
<dbReference type="Proteomes" id="UP000538931">
    <property type="component" value="Unassembled WGS sequence"/>
</dbReference>
<dbReference type="InterPro" id="IPR036271">
    <property type="entry name" value="Tet_transcr_reg_TetR-rel_C_sf"/>
</dbReference>
<dbReference type="PANTHER" id="PTHR30055">
    <property type="entry name" value="HTH-TYPE TRANSCRIPTIONAL REGULATOR RUTR"/>
    <property type="match status" value="1"/>
</dbReference>
<dbReference type="PROSITE" id="PS50977">
    <property type="entry name" value="HTH_TETR_2"/>
    <property type="match status" value="1"/>
</dbReference>
<proteinExistence type="predicted"/>
<dbReference type="SUPFAM" id="SSF48498">
    <property type="entry name" value="Tetracyclin repressor-like, C-terminal domain"/>
    <property type="match status" value="1"/>
</dbReference>
<gene>
    <name evidence="7" type="ORF">H1S06_14580</name>
</gene>
<evidence type="ECO:0000313" key="7">
    <source>
        <dbReference type="EMBL" id="MBA4503580.1"/>
    </source>
</evidence>
<dbReference type="RefSeq" id="WP_181741501.1">
    <property type="nucleotide sequence ID" value="NZ_JACEMT010000055.1"/>
</dbReference>